<sequence length="78" mass="8202">MSQAYHRVETSASCGLGAINICNEPAGRGGRGSCVQRQPIDSLLVIRARISAVRAVELAARRPAGRRTAAAATIEQIT</sequence>
<comment type="caution">
    <text evidence="1">The sequence shown here is derived from an EMBL/GenBank/DDBJ whole genome shotgun (WGS) entry which is preliminary data.</text>
</comment>
<dbReference type="Proteomes" id="UP000299102">
    <property type="component" value="Unassembled WGS sequence"/>
</dbReference>
<name>A0A4C2A882_EUMVA</name>
<dbReference type="AlphaFoldDB" id="A0A4C2A882"/>
<keyword evidence="2" id="KW-1185">Reference proteome</keyword>
<evidence type="ECO:0000313" key="1">
    <source>
        <dbReference type="EMBL" id="GBP95185.1"/>
    </source>
</evidence>
<proteinExistence type="predicted"/>
<protein>
    <submittedName>
        <fullName evidence="1">Uncharacterized protein</fullName>
    </submittedName>
</protein>
<gene>
    <name evidence="1" type="ORF">EVAR_67582_1</name>
</gene>
<organism evidence="1 2">
    <name type="scientific">Eumeta variegata</name>
    <name type="common">Bagworm moth</name>
    <name type="synonym">Eumeta japonica</name>
    <dbReference type="NCBI Taxonomy" id="151549"/>
    <lineage>
        <taxon>Eukaryota</taxon>
        <taxon>Metazoa</taxon>
        <taxon>Ecdysozoa</taxon>
        <taxon>Arthropoda</taxon>
        <taxon>Hexapoda</taxon>
        <taxon>Insecta</taxon>
        <taxon>Pterygota</taxon>
        <taxon>Neoptera</taxon>
        <taxon>Endopterygota</taxon>
        <taxon>Lepidoptera</taxon>
        <taxon>Glossata</taxon>
        <taxon>Ditrysia</taxon>
        <taxon>Tineoidea</taxon>
        <taxon>Psychidae</taxon>
        <taxon>Oiketicinae</taxon>
        <taxon>Eumeta</taxon>
    </lineage>
</organism>
<evidence type="ECO:0000313" key="2">
    <source>
        <dbReference type="Proteomes" id="UP000299102"/>
    </source>
</evidence>
<dbReference type="EMBL" id="BGZK01002595">
    <property type="protein sequence ID" value="GBP95185.1"/>
    <property type="molecule type" value="Genomic_DNA"/>
</dbReference>
<accession>A0A4C2A882</accession>
<reference evidence="1 2" key="1">
    <citation type="journal article" date="2019" name="Commun. Biol.">
        <title>The bagworm genome reveals a unique fibroin gene that provides high tensile strength.</title>
        <authorList>
            <person name="Kono N."/>
            <person name="Nakamura H."/>
            <person name="Ohtoshi R."/>
            <person name="Tomita M."/>
            <person name="Numata K."/>
            <person name="Arakawa K."/>
        </authorList>
    </citation>
    <scope>NUCLEOTIDE SEQUENCE [LARGE SCALE GENOMIC DNA]</scope>
</reference>